<evidence type="ECO:0000256" key="4">
    <source>
        <dbReference type="ARBA" id="ARBA00038969"/>
    </source>
</evidence>
<evidence type="ECO:0000256" key="6">
    <source>
        <dbReference type="ARBA" id="ARBA00041755"/>
    </source>
</evidence>
<organism evidence="8 9">
    <name type="scientific">Psychrobacter fozii</name>
    <dbReference type="NCBI Taxonomy" id="198480"/>
    <lineage>
        <taxon>Bacteria</taxon>
        <taxon>Pseudomonadati</taxon>
        <taxon>Pseudomonadota</taxon>
        <taxon>Gammaproteobacteria</taxon>
        <taxon>Moraxellales</taxon>
        <taxon>Moraxellaceae</taxon>
        <taxon>Psychrobacter</taxon>
    </lineage>
</organism>
<dbReference type="CDD" id="cd03034">
    <property type="entry name" value="ArsC_ArsC"/>
    <property type="match status" value="1"/>
</dbReference>
<dbReference type="InterPro" id="IPR036249">
    <property type="entry name" value="Thioredoxin-like_sf"/>
</dbReference>
<dbReference type="Pfam" id="PF03960">
    <property type="entry name" value="ArsC"/>
    <property type="match status" value="1"/>
</dbReference>
<evidence type="ECO:0000313" key="9">
    <source>
        <dbReference type="Proteomes" id="UP000247746"/>
    </source>
</evidence>
<sequence>MPLLSESVRQTERQNQFDWGLLNIQTIYSEFKQPIQTISEITMQSLIFHNPKCGTSRNTLAIMHASGEHPEVMEYLETPPAREYLVELLAKMNITPRELLRSKESINDELGLDNPELSDDQIIDAMIAHPILINRPIVLTNKGAALCRPSERVFELLEHPVSSFTKEDGEVIHHGK</sequence>
<comment type="caution">
    <text evidence="8">The sequence shown here is derived from an EMBL/GenBank/DDBJ whole genome shotgun (WGS) entry which is preliminary data.</text>
</comment>
<evidence type="ECO:0000256" key="3">
    <source>
        <dbReference type="ARBA" id="ARBA00023002"/>
    </source>
</evidence>
<dbReference type="GO" id="GO:0008794">
    <property type="term" value="F:arsenate reductase (glutaredoxin) activity"/>
    <property type="evidence" value="ECO:0007669"/>
    <property type="project" value="UniProtKB-EC"/>
</dbReference>
<keyword evidence="2" id="KW-0059">Arsenical resistance</keyword>
<dbReference type="PANTHER" id="PTHR30041:SF5">
    <property type="entry name" value="ARSENATE REDUCTASE-RELATED"/>
    <property type="match status" value="1"/>
</dbReference>
<dbReference type="Gene3D" id="3.40.30.10">
    <property type="entry name" value="Glutaredoxin"/>
    <property type="match status" value="1"/>
</dbReference>
<dbReference type="InterPro" id="IPR006660">
    <property type="entry name" value="Arsenate_reductase-like"/>
</dbReference>
<keyword evidence="9" id="KW-1185">Reference proteome</keyword>
<dbReference type="PROSITE" id="PS51353">
    <property type="entry name" value="ARSC"/>
    <property type="match status" value="1"/>
</dbReference>
<dbReference type="GO" id="GO:0046685">
    <property type="term" value="P:response to arsenic-containing substance"/>
    <property type="evidence" value="ECO:0007669"/>
    <property type="project" value="UniProtKB-KW"/>
</dbReference>
<dbReference type="EMBL" id="QJSU01000008">
    <property type="protein sequence ID" value="PYE38301.1"/>
    <property type="molecule type" value="Genomic_DNA"/>
</dbReference>
<protein>
    <recommendedName>
        <fullName evidence="5">Arsenate reductase</fullName>
        <ecNumber evidence="4">1.20.4.1</ecNumber>
    </recommendedName>
    <alternativeName>
        <fullName evidence="6">Arsenical pump modifier</fullName>
    </alternativeName>
</protein>
<evidence type="ECO:0000256" key="7">
    <source>
        <dbReference type="PROSITE-ProRule" id="PRU01282"/>
    </source>
</evidence>
<name>A0A2V4UXR9_9GAMM</name>
<evidence type="ECO:0000256" key="5">
    <source>
        <dbReference type="ARBA" id="ARBA00039879"/>
    </source>
</evidence>
<comment type="similarity">
    <text evidence="1 7">Belongs to the ArsC family.</text>
</comment>
<reference evidence="8 9" key="1">
    <citation type="submission" date="2018-06" db="EMBL/GenBank/DDBJ databases">
        <title>Genomic Encyclopedia of Type Strains, Phase III (KMG-III): the genomes of soil and plant-associated and newly described type strains.</title>
        <authorList>
            <person name="Whitman W."/>
        </authorList>
    </citation>
    <scope>NUCLEOTIDE SEQUENCE [LARGE SCALE GENOMIC DNA]</scope>
    <source>
        <strain evidence="8 9">CECT 5889</strain>
    </source>
</reference>
<dbReference type="Proteomes" id="UP000247746">
    <property type="component" value="Unassembled WGS sequence"/>
</dbReference>
<accession>A0A2V4UXR9</accession>
<dbReference type="PANTHER" id="PTHR30041">
    <property type="entry name" value="ARSENATE REDUCTASE"/>
    <property type="match status" value="1"/>
</dbReference>
<evidence type="ECO:0000256" key="1">
    <source>
        <dbReference type="ARBA" id="ARBA00007198"/>
    </source>
</evidence>
<dbReference type="InterPro" id="IPR006659">
    <property type="entry name" value="Arsenate_reductase"/>
</dbReference>
<dbReference type="EC" id="1.20.4.1" evidence="4"/>
<keyword evidence="3" id="KW-0560">Oxidoreductase</keyword>
<gene>
    <name evidence="8" type="ORF">DFP82_10896</name>
</gene>
<dbReference type="SUPFAM" id="SSF52833">
    <property type="entry name" value="Thioredoxin-like"/>
    <property type="match status" value="1"/>
</dbReference>
<evidence type="ECO:0000313" key="8">
    <source>
        <dbReference type="EMBL" id="PYE38301.1"/>
    </source>
</evidence>
<dbReference type="AlphaFoldDB" id="A0A2V4UXR9"/>
<evidence type="ECO:0000256" key="2">
    <source>
        <dbReference type="ARBA" id="ARBA00022849"/>
    </source>
</evidence>
<proteinExistence type="inferred from homology"/>
<dbReference type="NCBIfam" id="TIGR00014">
    <property type="entry name" value="arsC"/>
    <property type="match status" value="1"/>
</dbReference>